<dbReference type="Proteomes" id="UP000028653">
    <property type="component" value="Unassembled WGS sequence"/>
</dbReference>
<protein>
    <submittedName>
        <fullName evidence="3">Putative lipoprotein</fullName>
    </submittedName>
</protein>
<dbReference type="PANTHER" id="PTHR37549:SF1">
    <property type="entry name" value="LIPOPROTEIN LPRI"/>
    <property type="match status" value="1"/>
</dbReference>
<dbReference type="RefSeq" id="WP_034497660.1">
    <property type="nucleotide sequence ID" value="NZ_JMPI01000050.1"/>
</dbReference>
<comment type="caution">
    <text evidence="3">The sequence shown here is derived from an EMBL/GenBank/DDBJ whole genome shotgun (WGS) entry which is preliminary data.</text>
</comment>
<gene>
    <name evidence="3" type="ORF">GBAG_3063</name>
</gene>
<evidence type="ECO:0000256" key="1">
    <source>
        <dbReference type="SAM" id="SignalP"/>
    </source>
</evidence>
<dbReference type="PANTHER" id="PTHR37549">
    <property type="entry name" value="LIPOPROTEIN LPRI"/>
    <property type="match status" value="1"/>
</dbReference>
<dbReference type="GO" id="GO:0005576">
    <property type="term" value="C:extracellular region"/>
    <property type="evidence" value="ECO:0007669"/>
    <property type="project" value="TreeGrafter"/>
</dbReference>
<proteinExistence type="predicted"/>
<keyword evidence="3" id="KW-0449">Lipoprotein</keyword>
<feature type="chain" id="PRO_5001791036" evidence="1">
    <location>
        <begin position="19"/>
        <end position="207"/>
    </location>
</feature>
<evidence type="ECO:0000259" key="2">
    <source>
        <dbReference type="Pfam" id="PF07007"/>
    </source>
</evidence>
<dbReference type="EMBL" id="JMPI01000050">
    <property type="protein sequence ID" value="KFC79785.1"/>
    <property type="molecule type" value="Genomic_DNA"/>
</dbReference>
<name>A0A085G7U0_9ENTR</name>
<organism evidence="3 4">
    <name type="scientific">Buttiauxella agrestis ATCC 33320</name>
    <dbReference type="NCBI Taxonomy" id="1006004"/>
    <lineage>
        <taxon>Bacteria</taxon>
        <taxon>Pseudomonadati</taxon>
        <taxon>Pseudomonadota</taxon>
        <taxon>Gammaproteobacteria</taxon>
        <taxon>Enterobacterales</taxon>
        <taxon>Enterobacteriaceae</taxon>
        <taxon>Buttiauxella</taxon>
    </lineage>
</organism>
<keyword evidence="1" id="KW-0732">Signal</keyword>
<dbReference type="InterPro" id="IPR052755">
    <property type="entry name" value="Lysozyme_Inhibitor_LprI"/>
</dbReference>
<keyword evidence="4" id="KW-1185">Reference proteome</keyword>
<dbReference type="Gene3D" id="1.20.1270.180">
    <property type="match status" value="1"/>
</dbReference>
<dbReference type="eggNOG" id="COG4461">
    <property type="taxonomic scope" value="Bacteria"/>
</dbReference>
<dbReference type="InterPro" id="IPR009739">
    <property type="entry name" value="LprI-like_N"/>
</dbReference>
<reference evidence="3 4" key="1">
    <citation type="submission" date="2014-05" db="EMBL/GenBank/DDBJ databases">
        <title>ATOL: Assembling a taxonomically balanced genome-scale reconstruction of the evolutionary history of the Enterobacteriaceae.</title>
        <authorList>
            <person name="Plunkett G.III."/>
            <person name="Neeno-Eckwall E.C."/>
            <person name="Glasner J.D."/>
            <person name="Perna N.T."/>
        </authorList>
    </citation>
    <scope>NUCLEOTIDE SEQUENCE [LARGE SCALE GENOMIC DNA]</scope>
    <source>
        <strain evidence="3 4">ATCC 33320</strain>
    </source>
</reference>
<dbReference type="AlphaFoldDB" id="A0A085G7U0"/>
<feature type="domain" description="Lysozyme inhibitor LprI-like N-terminal" evidence="2">
    <location>
        <begin position="127"/>
        <end position="200"/>
    </location>
</feature>
<sequence>MKNIVLIALVLFPLASQASTEKTTPPQAFNFSCGKTGGTYSDGKGGVWVNGQKATIKQSSPTYWEATSGKTVISIVRSTDGNPEISFTGPNRTHGVCLPEDEVSFAPTENKKSQQQTGPSFSCSGVNKGSMEDLICQSKTLSAQDLKLTETYKQALAKSKNNPTLKAEQRGWIKGRNECWKEDDKNACLADSYQQRISELQSKYGVK</sequence>
<evidence type="ECO:0000313" key="4">
    <source>
        <dbReference type="Proteomes" id="UP000028653"/>
    </source>
</evidence>
<feature type="signal peptide" evidence="1">
    <location>
        <begin position="1"/>
        <end position="18"/>
    </location>
</feature>
<dbReference type="OrthoDB" id="8372029at2"/>
<dbReference type="Pfam" id="PF07007">
    <property type="entry name" value="LprI"/>
    <property type="match status" value="1"/>
</dbReference>
<evidence type="ECO:0000313" key="3">
    <source>
        <dbReference type="EMBL" id="KFC79785.1"/>
    </source>
</evidence>
<accession>A0A085G7U0</accession>